<feature type="compositionally biased region" description="Basic and acidic residues" evidence="1">
    <location>
        <begin position="243"/>
        <end position="274"/>
    </location>
</feature>
<protein>
    <recommendedName>
        <fullName evidence="4">Zinc finger CCCH domain-containing protein 13-like</fullName>
    </recommendedName>
</protein>
<accession>A0A9N7MJJ8</accession>
<feature type="compositionally biased region" description="Basic residues" evidence="1">
    <location>
        <begin position="1"/>
        <end position="17"/>
    </location>
</feature>
<feature type="compositionally biased region" description="Basic and acidic residues" evidence="1">
    <location>
        <begin position="26"/>
        <end position="69"/>
    </location>
</feature>
<evidence type="ECO:0000313" key="2">
    <source>
        <dbReference type="EMBL" id="CAA0812082.1"/>
    </source>
</evidence>
<feature type="compositionally biased region" description="Polar residues" evidence="1">
    <location>
        <begin position="758"/>
        <end position="773"/>
    </location>
</feature>
<gene>
    <name evidence="2" type="ORF">SHERM_12900</name>
</gene>
<dbReference type="EMBL" id="CACSLK010009714">
    <property type="protein sequence ID" value="CAA0812082.1"/>
    <property type="molecule type" value="Genomic_DNA"/>
</dbReference>
<evidence type="ECO:0000256" key="1">
    <source>
        <dbReference type="SAM" id="MobiDB-lite"/>
    </source>
</evidence>
<dbReference type="PANTHER" id="PTHR34837:SF1">
    <property type="entry name" value="LOW PROTEIN: ZINC FINGER CCCH DOMAIN PROTEIN"/>
    <property type="match status" value="1"/>
</dbReference>
<dbReference type="OrthoDB" id="1938945at2759"/>
<feature type="region of interest" description="Disordered" evidence="1">
    <location>
        <begin position="758"/>
        <end position="813"/>
    </location>
</feature>
<feature type="compositionally biased region" description="Basic and acidic residues" evidence="1">
    <location>
        <begin position="623"/>
        <end position="656"/>
    </location>
</feature>
<feature type="compositionally biased region" description="Basic and acidic residues" evidence="1">
    <location>
        <begin position="284"/>
        <end position="435"/>
    </location>
</feature>
<proteinExistence type="predicted"/>
<feature type="compositionally biased region" description="Basic and acidic residues" evidence="1">
    <location>
        <begin position="958"/>
        <end position="970"/>
    </location>
</feature>
<sequence>MPKNSRHKSHKQSKHSSKGYSDSEEDVVKMKVKSSKDESSTRGHRESASGEKRKISSQLREVKGDRDVNGHGNGDVVEEYVSSKRRKEKTDTVIGGDRWKEGGEEKGANSEKIVEKEIHKVESLKLEKEIHKSKENSTKGESTRSESKGKSKRRESGSAGERKEDIVASVVVEKEESKSKGESKRKSERDSSSRKDGKESKDKDRRSEREKNGGHESKSGDADMKLVDFDVGKKQGTQSVDLVGERQSKRSRENNDRTSLDYLRNLDLDKDIEKKPHKKIGNSSEREKYYEEPKESEVRWSSSKIERSKDLKYRDDKHKDGIHADKYQEDGYRDDRRRDEKYWEEADKDNKYHDEKYREDGERDSRRKDDRHREDVDRDSRRKDEKRRDNGERNSRRMEEKYHEGADRESRKDDKYREDQDHEDGDKDGRDADERYYEDEDRDDRPRDSRYRDESDRDYRHKEGKYREDTERDVRYKDSKQGDGYDREKRPRDSNFRDEHTSRDRSGDKSDPKRYRDDGYAADNYVRKSSAYDESPTRDDRAGRYRDDQGRRRTNEKEDYGDVKSRSSKDQRYDSEKKSASSGRMDPGSDRVRSSRNVDVELTSSHNRRRASPTPGSHAQRAGKQDESKYRDYSYEERSRHSMNLSRDHAGLEKTPSRSFNKTGQKDDGAHFGDLPSERRLKPDIRSSPLPLVEKSPSSSVDRRPFNVRRNIDVDESTQRSGGVRDWKDYHAREGRTSHEFGTDVHPSEDLIQHADTDTLSVSSPFARNSHYTSSSKLMPPPPPSLLGPGEDDSHRKTNMRHRRMGDPNIGRMQGNNNAWRGVQTWPPPVPNGFLPFPHAPPPVGFHSVMQPFHTPPMFGIRPSLELSHHPSPYHVPDADRFVGPGRPLGWRSQLDDPCPPPLHGWDTSSALFGDEPHIFVGRPEWDLARNVSSGRGWETSGDLWKGANRTPSVDFPSYEKENNSIRSGDEALGSDSVQPPPNEKSQAVTVDGADDVLQSAKTVEKNEEIGAAVVSSGDSGGGVGKMPEKDDVPLCSVYLSKLDLSAELAEPELFDKCTGLIDDKIMFSAMDDSKILYMEDAEAKMGSSGLLSVTLFASSDDSVFKRSMSLYKRQKENFRAEYGEKPNLSDVFISNSNQEDKIVKEDETEKLYPTDCMQGVEDKTEAMKHDIDKPAGNVMTENLKEAAADMDLEKHEKDSEPLPEERVEGSDTPFELVEVVPLRPGIINEELELVDVKYDPLLNSDALSEASEAMVSESVNLSRIHHSPETTILTCNLQVHVRLKTCVTQPVGMLCPSS</sequence>
<name>A0A9N7MJJ8_STRHE</name>
<organism evidence="2 3">
    <name type="scientific">Striga hermonthica</name>
    <name type="common">Purple witchweed</name>
    <name type="synonym">Buchnera hermonthica</name>
    <dbReference type="NCBI Taxonomy" id="68872"/>
    <lineage>
        <taxon>Eukaryota</taxon>
        <taxon>Viridiplantae</taxon>
        <taxon>Streptophyta</taxon>
        <taxon>Embryophyta</taxon>
        <taxon>Tracheophyta</taxon>
        <taxon>Spermatophyta</taxon>
        <taxon>Magnoliopsida</taxon>
        <taxon>eudicotyledons</taxon>
        <taxon>Gunneridae</taxon>
        <taxon>Pentapetalae</taxon>
        <taxon>asterids</taxon>
        <taxon>lamiids</taxon>
        <taxon>Lamiales</taxon>
        <taxon>Orobanchaceae</taxon>
        <taxon>Buchnereae</taxon>
        <taxon>Striga</taxon>
    </lineage>
</organism>
<feature type="compositionally biased region" description="Basic and acidic residues" evidence="1">
    <location>
        <begin position="97"/>
        <end position="233"/>
    </location>
</feature>
<dbReference type="PANTHER" id="PTHR34837">
    <property type="entry name" value="OS05G0595500 PROTEIN"/>
    <property type="match status" value="1"/>
</dbReference>
<feature type="compositionally biased region" description="Basic and acidic residues" evidence="1">
    <location>
        <begin position="443"/>
        <end position="519"/>
    </location>
</feature>
<reference evidence="2" key="1">
    <citation type="submission" date="2019-12" db="EMBL/GenBank/DDBJ databases">
        <authorList>
            <person name="Scholes J."/>
        </authorList>
    </citation>
    <scope>NUCLEOTIDE SEQUENCE</scope>
</reference>
<comment type="caution">
    <text evidence="2">The sequence shown here is derived from an EMBL/GenBank/DDBJ whole genome shotgun (WGS) entry which is preliminary data.</text>
</comment>
<feature type="compositionally biased region" description="Basic and acidic residues" evidence="1">
    <location>
        <begin position="664"/>
        <end position="685"/>
    </location>
</feature>
<evidence type="ECO:0008006" key="4">
    <source>
        <dbReference type="Google" id="ProtNLM"/>
    </source>
</evidence>
<evidence type="ECO:0000313" key="3">
    <source>
        <dbReference type="Proteomes" id="UP001153555"/>
    </source>
</evidence>
<feature type="region of interest" description="Disordered" evidence="1">
    <location>
        <begin position="1"/>
        <end position="730"/>
    </location>
</feature>
<feature type="compositionally biased region" description="Basic and acidic residues" evidence="1">
    <location>
        <begin position="1192"/>
        <end position="1210"/>
    </location>
</feature>
<feature type="compositionally biased region" description="Basic and acidic residues" evidence="1">
    <location>
        <begin position="535"/>
        <end position="579"/>
    </location>
</feature>
<feature type="region of interest" description="Disordered" evidence="1">
    <location>
        <begin position="1192"/>
        <end position="1211"/>
    </location>
</feature>
<dbReference type="Proteomes" id="UP001153555">
    <property type="component" value="Unassembled WGS sequence"/>
</dbReference>
<keyword evidence="3" id="KW-1185">Reference proteome</keyword>
<feature type="region of interest" description="Disordered" evidence="1">
    <location>
        <begin position="933"/>
        <end position="988"/>
    </location>
</feature>
<feature type="compositionally biased region" description="Basic and acidic residues" evidence="1">
    <location>
        <begin position="587"/>
        <end position="599"/>
    </location>
</feature>
<feature type="compositionally biased region" description="Basic and acidic residues" evidence="1">
    <location>
        <begin position="701"/>
        <end position="713"/>
    </location>
</feature>